<dbReference type="CDD" id="cd05015">
    <property type="entry name" value="SIS_PGI_1"/>
    <property type="match status" value="1"/>
</dbReference>
<comment type="pathway">
    <text evidence="1 8 9">Carbohydrate degradation; glycolysis; D-glyceraldehyde 3-phosphate and glycerone phosphate from D-glucose: step 2/4.</text>
</comment>
<dbReference type="CDD" id="cd05016">
    <property type="entry name" value="SIS_PGI_2"/>
    <property type="match status" value="1"/>
</dbReference>
<dbReference type="InterPro" id="IPR001672">
    <property type="entry name" value="G6P_Isomerase"/>
</dbReference>
<dbReference type="GO" id="GO:0005829">
    <property type="term" value="C:cytosol"/>
    <property type="evidence" value="ECO:0007669"/>
    <property type="project" value="TreeGrafter"/>
</dbReference>
<dbReference type="FunFam" id="3.40.50.10490:FF:000018">
    <property type="entry name" value="Glucose-6-phosphate isomerase"/>
    <property type="match status" value="1"/>
</dbReference>
<dbReference type="PROSITE" id="PS00765">
    <property type="entry name" value="P_GLUCOSE_ISOMERASE_1"/>
    <property type="match status" value="1"/>
</dbReference>
<organism evidence="10 11">
    <name type="scientific">Thioalkalivibrio nitratireducens (strain DSM 14787 / UNIQEM 213 / ALEN2)</name>
    <dbReference type="NCBI Taxonomy" id="1255043"/>
    <lineage>
        <taxon>Bacteria</taxon>
        <taxon>Pseudomonadati</taxon>
        <taxon>Pseudomonadota</taxon>
        <taxon>Gammaproteobacteria</taxon>
        <taxon>Chromatiales</taxon>
        <taxon>Ectothiorhodospiraceae</taxon>
        <taxon>Thioalkalivibrio</taxon>
    </lineage>
</organism>
<dbReference type="PATRIC" id="fig|1255043.3.peg.2833"/>
<evidence type="ECO:0000256" key="9">
    <source>
        <dbReference type="RuleBase" id="RU000612"/>
    </source>
</evidence>
<dbReference type="AlphaFoldDB" id="L0E1F0"/>
<dbReference type="InterPro" id="IPR035476">
    <property type="entry name" value="SIS_PGI_1"/>
</dbReference>
<feature type="active site" description="Proton donor" evidence="8">
    <location>
        <position position="358"/>
    </location>
</feature>
<dbReference type="EC" id="5.3.1.9" evidence="8"/>
<evidence type="ECO:0000256" key="6">
    <source>
        <dbReference type="ARBA" id="ARBA00023235"/>
    </source>
</evidence>
<evidence type="ECO:0000256" key="8">
    <source>
        <dbReference type="HAMAP-Rule" id="MF_00473"/>
    </source>
</evidence>
<evidence type="ECO:0000256" key="3">
    <source>
        <dbReference type="ARBA" id="ARBA00022432"/>
    </source>
</evidence>
<evidence type="ECO:0000256" key="7">
    <source>
        <dbReference type="ARBA" id="ARBA00029321"/>
    </source>
</evidence>
<dbReference type="Gene3D" id="1.10.1390.10">
    <property type="match status" value="1"/>
</dbReference>
<accession>L0E1F0</accession>
<keyword evidence="6 8" id="KW-0413">Isomerase</keyword>
<dbReference type="STRING" id="1255043.TVNIR_2808"/>
<dbReference type="PROSITE" id="PS00174">
    <property type="entry name" value="P_GLUCOSE_ISOMERASE_2"/>
    <property type="match status" value="1"/>
</dbReference>
<dbReference type="Pfam" id="PF00342">
    <property type="entry name" value="PGI"/>
    <property type="match status" value="1"/>
</dbReference>
<dbReference type="InterPro" id="IPR046348">
    <property type="entry name" value="SIS_dom_sf"/>
</dbReference>
<dbReference type="EMBL" id="CP003989">
    <property type="protein sequence ID" value="AGA34446.1"/>
    <property type="molecule type" value="Genomic_DNA"/>
</dbReference>
<dbReference type="InterPro" id="IPR035482">
    <property type="entry name" value="SIS_PGI_2"/>
</dbReference>
<dbReference type="InterPro" id="IPR018189">
    <property type="entry name" value="Phosphoglucose_isomerase_CS"/>
</dbReference>
<dbReference type="Proteomes" id="UP000010809">
    <property type="component" value="Chromosome"/>
</dbReference>
<dbReference type="PRINTS" id="PR00662">
    <property type="entry name" value="G6PISOMERASE"/>
</dbReference>
<dbReference type="GO" id="GO:0006096">
    <property type="term" value="P:glycolytic process"/>
    <property type="evidence" value="ECO:0007669"/>
    <property type="project" value="UniProtKB-UniRule"/>
</dbReference>
<dbReference type="eggNOG" id="COG0166">
    <property type="taxonomic scope" value="Bacteria"/>
</dbReference>
<dbReference type="GO" id="GO:0097367">
    <property type="term" value="F:carbohydrate derivative binding"/>
    <property type="evidence" value="ECO:0007669"/>
    <property type="project" value="InterPro"/>
</dbReference>
<feature type="active site" evidence="8">
    <location>
        <position position="517"/>
    </location>
</feature>
<evidence type="ECO:0000313" key="10">
    <source>
        <dbReference type="EMBL" id="AGA34446.1"/>
    </source>
</evidence>
<dbReference type="GO" id="GO:0048029">
    <property type="term" value="F:monosaccharide binding"/>
    <property type="evidence" value="ECO:0007669"/>
    <property type="project" value="TreeGrafter"/>
</dbReference>
<evidence type="ECO:0000256" key="5">
    <source>
        <dbReference type="ARBA" id="ARBA00023152"/>
    </source>
</evidence>
<evidence type="ECO:0000313" key="11">
    <source>
        <dbReference type="Proteomes" id="UP000010809"/>
    </source>
</evidence>
<sequence>MSQTHAALPWPQLAEARDRLRHIRLRDLLTGEPERVERDVLDLAGMRLDWTRQRLDGAAWQALYALADAARLDQALERQNRGEHVNTTEDRAALHMALRLPRNAQCVIDGRDVVGDVHAVLDAIGNLVQRVHDGSHVGYSGRPVRSVVNIGIGGSDLGPRMVCRALAPLAVPAADGRVLDMHFVSNIDGAALDEVLGQVDPETTLFIIASKTFGTQETLTNARSARSWLLRHTDHPEAVSRHFVAVSTHAERVAAFGIDTRNMFGFWDWVGGRYSVWSAIGLPIALYLGMDGFRAFLAGAQAVDQHVLEAPAAANAAMRMALVDVWNHNLLGACARVVLPYDERLKLLPSYLQQAEMESLGKGVRHDGTAPEHETGSLVWGAVGTDGQHAFYQLLHQGTRWAPTEFIGVAQPEHGLPGHHPILLANLVAQAEALALGKTAVEASAEMAAEGLPEAEVTRLAPHRSFPGNRPSTVILLERLDPQTLGALIALYEHKIYLLATLWGINAFDQWGVELGKQLAGRVLEDFAEPGAGHAHDGATQATIDWLRARLPQV</sequence>
<dbReference type="SUPFAM" id="SSF53697">
    <property type="entry name" value="SIS domain"/>
    <property type="match status" value="1"/>
</dbReference>
<dbReference type="NCBIfam" id="NF001211">
    <property type="entry name" value="PRK00179.1"/>
    <property type="match status" value="1"/>
</dbReference>
<dbReference type="HOGENOM" id="CLU_017947_3_1_6"/>
<evidence type="ECO:0000256" key="1">
    <source>
        <dbReference type="ARBA" id="ARBA00004926"/>
    </source>
</evidence>
<dbReference type="RefSeq" id="WP_015259557.1">
    <property type="nucleotide sequence ID" value="NC_019902.2"/>
</dbReference>
<dbReference type="GO" id="GO:0051156">
    <property type="term" value="P:glucose 6-phosphate metabolic process"/>
    <property type="evidence" value="ECO:0007669"/>
    <property type="project" value="TreeGrafter"/>
</dbReference>
<evidence type="ECO:0000256" key="2">
    <source>
        <dbReference type="ARBA" id="ARBA00006604"/>
    </source>
</evidence>
<comment type="catalytic activity">
    <reaction evidence="7 8 9">
        <text>alpha-D-glucose 6-phosphate = beta-D-fructose 6-phosphate</text>
        <dbReference type="Rhea" id="RHEA:11816"/>
        <dbReference type="ChEBI" id="CHEBI:57634"/>
        <dbReference type="ChEBI" id="CHEBI:58225"/>
        <dbReference type="EC" id="5.3.1.9"/>
    </reaction>
</comment>
<dbReference type="PANTHER" id="PTHR11469:SF1">
    <property type="entry name" value="GLUCOSE-6-PHOSPHATE ISOMERASE"/>
    <property type="match status" value="1"/>
</dbReference>
<evidence type="ECO:0000256" key="4">
    <source>
        <dbReference type="ARBA" id="ARBA00022490"/>
    </source>
</evidence>
<dbReference type="GO" id="GO:0004347">
    <property type="term" value="F:glucose-6-phosphate isomerase activity"/>
    <property type="evidence" value="ECO:0007669"/>
    <property type="project" value="UniProtKB-UniRule"/>
</dbReference>
<gene>
    <name evidence="10" type="primary">pgi1 [H]</name>
    <name evidence="8" type="synonym">pgi</name>
    <name evidence="10" type="ordered locus">TVNIR_2808</name>
</gene>
<reference evidence="10" key="1">
    <citation type="submission" date="2015-12" db="EMBL/GenBank/DDBJ databases">
        <authorList>
            <person name="Tikhonova T.V."/>
            <person name="Pavlov A.R."/>
            <person name="Beletsky A.V."/>
            <person name="Mardanov A.V."/>
            <person name="Sorokin D.Y."/>
            <person name="Ravin N.V."/>
            <person name="Popov V.O."/>
        </authorList>
    </citation>
    <scope>NUCLEOTIDE SEQUENCE</scope>
    <source>
        <strain evidence="10">DSM 14787</strain>
    </source>
</reference>
<comment type="similarity">
    <text evidence="2 8 9">Belongs to the GPI family.</text>
</comment>
<dbReference type="PROSITE" id="PS51463">
    <property type="entry name" value="P_GLUCOSE_ISOMERASE_3"/>
    <property type="match status" value="1"/>
</dbReference>
<dbReference type="GO" id="GO:0006094">
    <property type="term" value="P:gluconeogenesis"/>
    <property type="evidence" value="ECO:0007669"/>
    <property type="project" value="UniProtKB-UniRule"/>
</dbReference>
<comment type="function">
    <text evidence="8">Catalyzes the reversible isomerization of glucose-6-phosphate to fructose-6-phosphate.</text>
</comment>
<comment type="subcellular location">
    <subcellularLocation>
        <location evidence="8">Cytoplasm</location>
    </subcellularLocation>
</comment>
<proteinExistence type="inferred from homology"/>
<dbReference type="UniPathway" id="UPA00138"/>
<dbReference type="KEGG" id="tni:TVNIR_2808"/>
<keyword evidence="5 8" id="KW-0324">Glycolysis</keyword>
<dbReference type="HAMAP" id="MF_00473">
    <property type="entry name" value="G6P_isomerase"/>
    <property type="match status" value="1"/>
</dbReference>
<dbReference type="PANTHER" id="PTHR11469">
    <property type="entry name" value="GLUCOSE-6-PHOSPHATE ISOMERASE"/>
    <property type="match status" value="1"/>
</dbReference>
<dbReference type="UniPathway" id="UPA00109">
    <property type="reaction ID" value="UER00181"/>
</dbReference>
<keyword evidence="3 8" id="KW-0312">Gluconeogenesis</keyword>
<dbReference type="Gene3D" id="3.40.50.10490">
    <property type="entry name" value="Glucose-6-phosphate isomerase like protein, domain 1"/>
    <property type="match status" value="2"/>
</dbReference>
<protein>
    <recommendedName>
        <fullName evidence="8">Glucose-6-phosphate isomerase</fullName>
        <shortName evidence="8">GPI</shortName>
        <ecNumber evidence="8">5.3.1.9</ecNumber>
    </recommendedName>
    <alternativeName>
        <fullName evidence="8">Phosphoglucose isomerase</fullName>
        <shortName evidence="8">PGI</shortName>
    </alternativeName>
    <alternativeName>
        <fullName evidence="8">Phosphohexose isomerase</fullName>
        <shortName evidence="8">PHI</shortName>
    </alternativeName>
</protein>
<keyword evidence="4 8" id="KW-0963">Cytoplasm</keyword>
<dbReference type="InterPro" id="IPR023096">
    <property type="entry name" value="G6P_Isomerase_C"/>
</dbReference>
<comment type="pathway">
    <text evidence="8">Carbohydrate biosynthesis; gluconeogenesis.</text>
</comment>
<name>L0E1F0_THIND</name>
<feature type="active site" evidence="8">
    <location>
        <position position="389"/>
    </location>
</feature>
<keyword evidence="11" id="KW-1185">Reference proteome</keyword>